<protein>
    <recommendedName>
        <fullName evidence="15">ATP-dependent helicase Rep</fullName>
    </recommendedName>
    <alternativeName>
        <fullName evidence="16">RepP</fullName>
    </alternativeName>
</protein>
<keyword evidence="14" id="KW-0511">Multifunctional enzyme</keyword>
<evidence type="ECO:0000256" key="6">
    <source>
        <dbReference type="ARBA" id="ARBA00022705"/>
    </source>
</evidence>
<evidence type="ECO:0000256" key="10">
    <source>
        <dbReference type="ARBA" id="ARBA00022759"/>
    </source>
</evidence>
<dbReference type="InterPro" id="IPR049912">
    <property type="entry name" value="CRESS_DNA_REP"/>
</dbReference>
<dbReference type="KEGG" id="vg:41702567"/>
<proteinExistence type="inferred from homology"/>
<dbReference type="GO" id="GO:0016779">
    <property type="term" value="F:nucleotidyltransferase activity"/>
    <property type="evidence" value="ECO:0007669"/>
    <property type="project" value="UniProtKB-KW"/>
</dbReference>
<evidence type="ECO:0000256" key="9">
    <source>
        <dbReference type="ARBA" id="ARBA00022741"/>
    </source>
</evidence>
<keyword evidence="12" id="KW-0190">Covalent protein-DNA linkage</keyword>
<dbReference type="RefSeq" id="YP_009551360.1">
    <property type="nucleotide sequence ID" value="NC_040323.1"/>
</dbReference>
<evidence type="ECO:0000256" key="2">
    <source>
        <dbReference type="ARBA" id="ARBA00004147"/>
    </source>
</evidence>
<evidence type="ECO:0000256" key="14">
    <source>
        <dbReference type="ARBA" id="ARBA00023268"/>
    </source>
</evidence>
<keyword evidence="10" id="KW-0255">Endonuclease</keyword>
<keyword evidence="9" id="KW-0547">Nucleotide-binding</keyword>
<dbReference type="GO" id="GO:0046872">
    <property type="term" value="F:metal ion binding"/>
    <property type="evidence" value="ECO:0007669"/>
    <property type="project" value="UniProtKB-KW"/>
</dbReference>
<dbReference type="GO" id="GO:0016787">
    <property type="term" value="F:hydrolase activity"/>
    <property type="evidence" value="ECO:0007669"/>
    <property type="project" value="UniProtKB-KW"/>
</dbReference>
<dbReference type="GO" id="GO:0003677">
    <property type="term" value="F:DNA binding"/>
    <property type="evidence" value="ECO:0007669"/>
    <property type="project" value="UniProtKB-KW"/>
</dbReference>
<evidence type="ECO:0000256" key="13">
    <source>
        <dbReference type="ARBA" id="ARBA00023125"/>
    </source>
</evidence>
<evidence type="ECO:0000259" key="18">
    <source>
        <dbReference type="PROSITE" id="PS52020"/>
    </source>
</evidence>
<evidence type="ECO:0000256" key="17">
    <source>
        <dbReference type="ARBA" id="ARBA00049360"/>
    </source>
</evidence>
<evidence type="ECO:0000256" key="12">
    <source>
        <dbReference type="ARBA" id="ARBA00023124"/>
    </source>
</evidence>
<dbReference type="GO" id="GO:0003723">
    <property type="term" value="F:RNA binding"/>
    <property type="evidence" value="ECO:0007669"/>
    <property type="project" value="InterPro"/>
</dbReference>
<dbReference type="Pfam" id="PF00910">
    <property type="entry name" value="RNA_helicase"/>
    <property type="match status" value="1"/>
</dbReference>
<evidence type="ECO:0000256" key="11">
    <source>
        <dbReference type="ARBA" id="ARBA00022801"/>
    </source>
</evidence>
<evidence type="ECO:0000256" key="16">
    <source>
        <dbReference type="ARBA" id="ARBA00032243"/>
    </source>
</evidence>
<dbReference type="GO" id="GO:0042025">
    <property type="term" value="C:host cell nucleus"/>
    <property type="evidence" value="ECO:0007669"/>
    <property type="project" value="UniProtKB-SubCell"/>
</dbReference>
<keyword evidence="13" id="KW-0238">DNA-binding</keyword>
<comment type="cofactor">
    <cofactor evidence="1">
        <name>Mn(2+)</name>
        <dbReference type="ChEBI" id="CHEBI:29035"/>
    </cofactor>
</comment>
<name>A0A346BPA6_9VIRU</name>
<evidence type="ECO:0000313" key="19">
    <source>
        <dbReference type="EMBL" id="AXL65903.1"/>
    </source>
</evidence>
<dbReference type="GO" id="GO:0006260">
    <property type="term" value="P:DNA replication"/>
    <property type="evidence" value="ECO:0007669"/>
    <property type="project" value="UniProtKB-KW"/>
</dbReference>
<comment type="subcellular location">
    <subcellularLocation>
        <location evidence="2">Host nucleus</location>
    </subcellularLocation>
</comment>
<evidence type="ECO:0000256" key="7">
    <source>
        <dbReference type="ARBA" id="ARBA00022722"/>
    </source>
</evidence>
<evidence type="ECO:0000256" key="15">
    <source>
        <dbReference type="ARBA" id="ARBA00030754"/>
    </source>
</evidence>
<keyword evidence="7" id="KW-0540">Nuclease</keyword>
<evidence type="ECO:0000256" key="5">
    <source>
        <dbReference type="ARBA" id="ARBA00022695"/>
    </source>
</evidence>
<comment type="catalytic activity">
    <reaction evidence="17">
        <text>ATP + H2O = ADP + phosphate + H(+)</text>
        <dbReference type="Rhea" id="RHEA:13065"/>
        <dbReference type="ChEBI" id="CHEBI:15377"/>
        <dbReference type="ChEBI" id="CHEBI:15378"/>
        <dbReference type="ChEBI" id="CHEBI:30616"/>
        <dbReference type="ChEBI" id="CHEBI:43474"/>
        <dbReference type="ChEBI" id="CHEBI:456216"/>
    </reaction>
</comment>
<reference evidence="19" key="1">
    <citation type="journal article" date="2018" name="PeerJ">
        <title>Virus discovery in all three major lineages of terrestrial arthropods highlights the diversity of single-stranded DNA viruses associated with invertebrates.</title>
        <authorList>
            <person name="Rosario K."/>
            <person name="Mettel K.A."/>
            <person name="Benner B.E."/>
            <person name="Johnson R."/>
            <person name="Scott C."/>
            <person name="Yusseff-Vanegas S.Z."/>
            <person name="Baker C.C."/>
            <person name="Cassill D.L."/>
            <person name="Storer C."/>
            <person name="Varsani A."/>
            <person name="Breitbart M."/>
        </authorList>
    </citation>
    <scope>NUCLEOTIDE SEQUENCE [LARGE SCALE GENOMIC DNA]</scope>
    <source>
        <strain evidence="19">BC_I1601_F12</strain>
    </source>
</reference>
<keyword evidence="8" id="KW-0479">Metal-binding</keyword>
<sequence length="330" mass="37659">MSRQKGWCYTRFDIENIPVYNEHEESYHIFGRERCPSTGRIHYQGFIYFKQRKRLTQLKKVGYTGHFEAMRGSPQQASEYCKKDSDYTEFGQLPVVSSGGSVFADALAKAKAGDFDSIEENHPGVFLRYRGTLLSCFKYNVVELLNSCGVWICGPPRSGKDYSVRKLSSLYIKPLNKWWDGYMNEDNVLISDVDVSHGNWLGYFLKIWMDRYAFIGEIKGGSIKIRPKKVFVTSNFLIEDVFVNEQVCAAVKARCNIYNLFEHVVTRRVDINPSDDLFKLLEENGDVVQTSTRAPLSEVQAEVVAGPSGHVPPKKKCKVAEVFSDSEDFE</sequence>
<evidence type="ECO:0000256" key="4">
    <source>
        <dbReference type="ARBA" id="ARBA00022679"/>
    </source>
</evidence>
<accession>A0A346BPA6</accession>
<keyword evidence="11" id="KW-0378">Hydrolase</keyword>
<dbReference type="Proteomes" id="UP000282032">
    <property type="component" value="Segment"/>
</dbReference>
<keyword evidence="6" id="KW-0235">DNA replication</keyword>
<dbReference type="GO" id="GO:0004519">
    <property type="term" value="F:endonuclease activity"/>
    <property type="evidence" value="ECO:0007669"/>
    <property type="project" value="UniProtKB-KW"/>
</dbReference>
<dbReference type="GO" id="GO:0003724">
    <property type="term" value="F:RNA helicase activity"/>
    <property type="evidence" value="ECO:0007669"/>
    <property type="project" value="InterPro"/>
</dbReference>
<dbReference type="GO" id="GO:0000166">
    <property type="term" value="F:nucleotide binding"/>
    <property type="evidence" value="ECO:0007669"/>
    <property type="project" value="UniProtKB-KW"/>
</dbReference>
<dbReference type="EMBL" id="MH545521">
    <property type="protein sequence ID" value="AXL65903.1"/>
    <property type="molecule type" value="Genomic_DNA"/>
</dbReference>
<dbReference type="PROSITE" id="PS52020">
    <property type="entry name" value="CRESS_DNA_REP"/>
    <property type="match status" value="1"/>
</dbReference>
<feature type="domain" description="CRESS-DNA virus Rep endonuclease" evidence="18">
    <location>
        <begin position="1"/>
        <end position="93"/>
    </location>
</feature>
<evidence type="ECO:0000256" key="3">
    <source>
        <dbReference type="ARBA" id="ARBA00008545"/>
    </source>
</evidence>
<dbReference type="Gene3D" id="3.40.1310.20">
    <property type="match status" value="1"/>
</dbReference>
<keyword evidence="5" id="KW-0548">Nucleotidyltransferase</keyword>
<dbReference type="GeneID" id="41702567"/>
<dbReference type="Pfam" id="PF02407">
    <property type="entry name" value="Viral_Rep"/>
    <property type="match status" value="1"/>
</dbReference>
<dbReference type="InterPro" id="IPR000605">
    <property type="entry name" value="Helicase_SF3_ssDNA/RNA_vir"/>
</dbReference>
<evidence type="ECO:0000256" key="1">
    <source>
        <dbReference type="ARBA" id="ARBA00001936"/>
    </source>
</evidence>
<dbReference type="InterPro" id="IPR027417">
    <property type="entry name" value="P-loop_NTPase"/>
</dbReference>
<comment type="similarity">
    <text evidence="3">Belongs to the nanoviruses/circoviruses replication-associated protein family.</text>
</comment>
<keyword evidence="4" id="KW-0808">Transferase</keyword>
<evidence type="ECO:0000256" key="8">
    <source>
        <dbReference type="ARBA" id="ARBA00022723"/>
    </source>
</evidence>
<dbReference type="SUPFAM" id="SSF52540">
    <property type="entry name" value="P-loop containing nucleoside triphosphate hydrolases"/>
    <property type="match status" value="1"/>
</dbReference>
<organism evidence="19">
    <name type="scientific">Longjawed orbweaver circular virus 1</name>
    <dbReference type="NCBI Taxonomy" id="2293294"/>
    <lineage>
        <taxon>Viruses</taxon>
        <taxon>Circularisvirus</taxon>
    </lineage>
</organism>